<reference evidence="1 2" key="1">
    <citation type="journal article" date="2005" name="Nature">
        <title>The map-based sequence of the rice genome.</title>
        <authorList>
            <consortium name="International rice genome sequencing project (IRGSP)"/>
            <person name="Matsumoto T."/>
            <person name="Wu J."/>
            <person name="Kanamori H."/>
            <person name="Katayose Y."/>
            <person name="Fujisawa M."/>
            <person name="Namiki N."/>
            <person name="Mizuno H."/>
            <person name="Yamamoto K."/>
            <person name="Antonio B.A."/>
            <person name="Baba T."/>
            <person name="Sakata K."/>
            <person name="Nagamura Y."/>
            <person name="Aoki H."/>
            <person name="Arikawa K."/>
            <person name="Arita K."/>
            <person name="Bito T."/>
            <person name="Chiden Y."/>
            <person name="Fujitsuka N."/>
            <person name="Fukunaka R."/>
            <person name="Hamada M."/>
            <person name="Harada C."/>
            <person name="Hayashi A."/>
            <person name="Hijishita S."/>
            <person name="Honda M."/>
            <person name="Hosokawa S."/>
            <person name="Ichikawa Y."/>
            <person name="Idonuma A."/>
            <person name="Iijima M."/>
            <person name="Ikeda M."/>
            <person name="Ikeno M."/>
            <person name="Ito K."/>
            <person name="Ito S."/>
            <person name="Ito T."/>
            <person name="Ito Y."/>
            <person name="Ito Y."/>
            <person name="Iwabuchi A."/>
            <person name="Kamiya K."/>
            <person name="Karasawa W."/>
            <person name="Kurita K."/>
            <person name="Katagiri S."/>
            <person name="Kikuta A."/>
            <person name="Kobayashi H."/>
            <person name="Kobayashi N."/>
            <person name="Machita K."/>
            <person name="Maehara T."/>
            <person name="Masukawa M."/>
            <person name="Mizubayashi T."/>
            <person name="Mukai Y."/>
            <person name="Nagasaki H."/>
            <person name="Nagata Y."/>
            <person name="Naito S."/>
            <person name="Nakashima M."/>
            <person name="Nakama Y."/>
            <person name="Nakamichi Y."/>
            <person name="Nakamura M."/>
            <person name="Meguro A."/>
            <person name="Negishi M."/>
            <person name="Ohta I."/>
            <person name="Ohta T."/>
            <person name="Okamoto M."/>
            <person name="Ono N."/>
            <person name="Saji S."/>
            <person name="Sakaguchi M."/>
            <person name="Sakai K."/>
            <person name="Shibata M."/>
            <person name="Shimokawa T."/>
            <person name="Song J."/>
            <person name="Takazaki Y."/>
            <person name="Terasawa K."/>
            <person name="Tsugane M."/>
            <person name="Tsuji K."/>
            <person name="Ueda S."/>
            <person name="Waki K."/>
            <person name="Yamagata H."/>
            <person name="Yamamoto M."/>
            <person name="Yamamoto S."/>
            <person name="Yamane H."/>
            <person name="Yoshiki S."/>
            <person name="Yoshihara R."/>
            <person name="Yukawa K."/>
            <person name="Zhong H."/>
            <person name="Yano M."/>
            <person name="Yuan Q."/>
            <person name="Ouyang S."/>
            <person name="Liu J."/>
            <person name="Jones K.M."/>
            <person name="Gansberger K."/>
            <person name="Moffat K."/>
            <person name="Hill J."/>
            <person name="Bera J."/>
            <person name="Fadrosh D."/>
            <person name="Jin S."/>
            <person name="Johri S."/>
            <person name="Kim M."/>
            <person name="Overton L."/>
            <person name="Reardon M."/>
            <person name="Tsitrin T."/>
            <person name="Vuong H."/>
            <person name="Weaver B."/>
            <person name="Ciecko A."/>
            <person name="Tallon L."/>
            <person name="Jackson J."/>
            <person name="Pai G."/>
            <person name="Aken S.V."/>
            <person name="Utterback T."/>
            <person name="Reidmuller S."/>
            <person name="Feldblyum T."/>
            <person name="Hsiao J."/>
            <person name="Zismann V."/>
            <person name="Iobst S."/>
            <person name="de Vazeille A.R."/>
            <person name="Buell C.R."/>
            <person name="Ying K."/>
            <person name="Li Y."/>
            <person name="Lu T."/>
            <person name="Huang Y."/>
            <person name="Zhao Q."/>
            <person name="Feng Q."/>
            <person name="Zhang L."/>
            <person name="Zhu J."/>
            <person name="Weng Q."/>
            <person name="Mu J."/>
            <person name="Lu Y."/>
            <person name="Fan D."/>
            <person name="Liu Y."/>
            <person name="Guan J."/>
            <person name="Zhang Y."/>
            <person name="Yu S."/>
            <person name="Liu X."/>
            <person name="Zhang Y."/>
            <person name="Hong G."/>
            <person name="Han B."/>
            <person name="Choisne N."/>
            <person name="Demange N."/>
            <person name="Orjeda G."/>
            <person name="Samain S."/>
            <person name="Cattolico L."/>
            <person name="Pelletier E."/>
            <person name="Couloux A."/>
            <person name="Segurens B."/>
            <person name="Wincker P."/>
            <person name="D'Hont A."/>
            <person name="Scarpelli C."/>
            <person name="Weissenbach J."/>
            <person name="Salanoubat M."/>
            <person name="Quetier F."/>
            <person name="Yu Y."/>
            <person name="Kim H.R."/>
            <person name="Rambo T."/>
            <person name="Currie J."/>
            <person name="Collura K."/>
            <person name="Luo M."/>
            <person name="Yang T."/>
            <person name="Ammiraju J.S.S."/>
            <person name="Engler F."/>
            <person name="Soderlund C."/>
            <person name="Wing R.A."/>
            <person name="Palmer L.E."/>
            <person name="de la Bastide M."/>
            <person name="Spiegel L."/>
            <person name="Nascimento L."/>
            <person name="Zutavern T."/>
            <person name="O'Shaughnessy A."/>
            <person name="Dike S."/>
            <person name="Dedhia N."/>
            <person name="Preston R."/>
            <person name="Balija V."/>
            <person name="McCombie W.R."/>
            <person name="Chow T."/>
            <person name="Chen H."/>
            <person name="Chung M."/>
            <person name="Chen C."/>
            <person name="Shaw J."/>
            <person name="Wu H."/>
            <person name="Hsiao K."/>
            <person name="Chao Y."/>
            <person name="Chu M."/>
            <person name="Cheng C."/>
            <person name="Hour A."/>
            <person name="Lee P."/>
            <person name="Lin S."/>
            <person name="Lin Y."/>
            <person name="Liou J."/>
            <person name="Liu S."/>
            <person name="Hsing Y."/>
            <person name="Raghuvanshi S."/>
            <person name="Mohanty A."/>
            <person name="Bharti A.K."/>
            <person name="Gaur A."/>
            <person name="Gupta V."/>
            <person name="Kumar D."/>
            <person name="Ravi V."/>
            <person name="Vij S."/>
            <person name="Kapur A."/>
            <person name="Khurana P."/>
            <person name="Khurana P."/>
            <person name="Khurana J.P."/>
            <person name="Tyagi A.K."/>
            <person name="Gaikwad K."/>
            <person name="Singh A."/>
            <person name="Dalal V."/>
            <person name="Srivastava S."/>
            <person name="Dixit A."/>
            <person name="Pal A.K."/>
            <person name="Ghazi I.A."/>
            <person name="Yadav M."/>
            <person name="Pandit A."/>
            <person name="Bhargava A."/>
            <person name="Sureshbabu K."/>
            <person name="Batra K."/>
            <person name="Sharma T.R."/>
            <person name="Mohapatra T."/>
            <person name="Singh N.K."/>
            <person name="Messing J."/>
            <person name="Nelson A.B."/>
            <person name="Fuks G."/>
            <person name="Kavchok S."/>
            <person name="Keizer G."/>
            <person name="Linton E."/>
            <person name="Llaca V."/>
            <person name="Song R."/>
            <person name="Tanyolac B."/>
            <person name="Young S."/>
            <person name="Ho-Il K."/>
            <person name="Hahn J.H."/>
            <person name="Sangsakoo G."/>
            <person name="Vanavichit A."/>
            <person name="de Mattos Luiz.A.T."/>
            <person name="Zimmer P.D."/>
            <person name="Malone G."/>
            <person name="Dellagostin O."/>
            <person name="de Oliveira A.C."/>
            <person name="Bevan M."/>
            <person name="Bancroft I."/>
            <person name="Minx P."/>
            <person name="Cordum H."/>
            <person name="Wilson R."/>
            <person name="Cheng Z."/>
            <person name="Jin W."/>
            <person name="Jiang J."/>
            <person name="Leong S.A."/>
            <person name="Iwama H."/>
            <person name="Gojobori T."/>
            <person name="Itoh T."/>
            <person name="Niimura Y."/>
            <person name="Fujii Y."/>
            <person name="Habara T."/>
            <person name="Sakai H."/>
            <person name="Sato Y."/>
            <person name="Wilson G."/>
            <person name="Kumar K."/>
            <person name="McCouch S."/>
            <person name="Juretic N."/>
            <person name="Hoen D."/>
            <person name="Wright S."/>
            <person name="Bruskiewich R."/>
            <person name="Bureau T."/>
            <person name="Miyao A."/>
            <person name="Hirochika H."/>
            <person name="Nishikawa T."/>
            <person name="Kadowaki K."/>
            <person name="Sugiura M."/>
            <person name="Burr B."/>
            <person name="Sasaki T."/>
        </authorList>
    </citation>
    <scope>NUCLEOTIDE SEQUENCE [LARGE SCALE GENOMIC DNA]</scope>
    <source>
        <strain evidence="2">cv. Nipponbare</strain>
    </source>
</reference>
<sequence length="53" mass="6315">MNVTYFIFDADYNRRTVKNIPKYASAQFYIDNVLPRIKDKKIMSIKPFVDRLG</sequence>
<dbReference type="EMBL" id="AP008212">
    <property type="protein sequence ID" value="BAH93695.1"/>
    <property type="molecule type" value="Genomic_DNA"/>
</dbReference>
<dbReference type="KEGG" id="dosa:Os06g0687400"/>
<organism evidence="1 2">
    <name type="scientific">Oryza sativa subsp. japonica</name>
    <name type="common">Rice</name>
    <dbReference type="NCBI Taxonomy" id="39947"/>
    <lineage>
        <taxon>Eukaryota</taxon>
        <taxon>Viridiplantae</taxon>
        <taxon>Streptophyta</taxon>
        <taxon>Embryophyta</taxon>
        <taxon>Tracheophyta</taxon>
        <taxon>Spermatophyta</taxon>
        <taxon>Magnoliopsida</taxon>
        <taxon>Liliopsida</taxon>
        <taxon>Poales</taxon>
        <taxon>Poaceae</taxon>
        <taxon>BOP clade</taxon>
        <taxon>Oryzoideae</taxon>
        <taxon>Oryzeae</taxon>
        <taxon>Oryzinae</taxon>
        <taxon>Oryza</taxon>
        <taxon>Oryza sativa</taxon>
    </lineage>
</organism>
<protein>
    <submittedName>
        <fullName evidence="1">Os06g0687400 protein</fullName>
    </submittedName>
</protein>
<dbReference type="InterPro" id="IPR052272">
    <property type="entry name" value="GT106_glycosyltransferase"/>
</dbReference>
<accession>C7J479</accession>
<dbReference type="PANTHER" id="PTHR31933:SF1">
    <property type="entry name" value="PROTEIN PECTIC ARABINOGALACTAN SYNTHESIS-RELATED"/>
    <property type="match status" value="1"/>
</dbReference>
<gene>
    <name evidence="1" type="ordered locus">Os06g0687400</name>
</gene>
<evidence type="ECO:0000313" key="2">
    <source>
        <dbReference type="Proteomes" id="UP000000763"/>
    </source>
</evidence>
<dbReference type="AlphaFoldDB" id="C7J479"/>
<dbReference type="Proteomes" id="UP000000763">
    <property type="component" value="Chromosome 6"/>
</dbReference>
<reference evidence="2" key="2">
    <citation type="journal article" date="2008" name="Nucleic Acids Res.">
        <title>The rice annotation project database (RAP-DB): 2008 update.</title>
        <authorList>
            <consortium name="The rice annotation project (RAP)"/>
        </authorList>
    </citation>
    <scope>GENOME REANNOTATION</scope>
    <source>
        <strain evidence="2">cv. Nipponbare</strain>
    </source>
</reference>
<evidence type="ECO:0000313" key="1">
    <source>
        <dbReference type="EMBL" id="BAH93695.1"/>
    </source>
</evidence>
<dbReference type="PANTHER" id="PTHR31933">
    <property type="entry name" value="O-FUCOSYLTRANSFERASE 2-RELATED"/>
    <property type="match status" value="1"/>
</dbReference>
<name>C7J479_ORYSJ</name>
<proteinExistence type="predicted"/>